<dbReference type="Proteomes" id="UP001066276">
    <property type="component" value="Chromosome 7"/>
</dbReference>
<keyword evidence="2" id="KW-1185">Reference proteome</keyword>
<organism evidence="1 2">
    <name type="scientific">Pleurodeles waltl</name>
    <name type="common">Iberian ribbed newt</name>
    <dbReference type="NCBI Taxonomy" id="8319"/>
    <lineage>
        <taxon>Eukaryota</taxon>
        <taxon>Metazoa</taxon>
        <taxon>Chordata</taxon>
        <taxon>Craniata</taxon>
        <taxon>Vertebrata</taxon>
        <taxon>Euteleostomi</taxon>
        <taxon>Amphibia</taxon>
        <taxon>Batrachia</taxon>
        <taxon>Caudata</taxon>
        <taxon>Salamandroidea</taxon>
        <taxon>Salamandridae</taxon>
        <taxon>Pleurodelinae</taxon>
        <taxon>Pleurodeles</taxon>
    </lineage>
</organism>
<evidence type="ECO:0000313" key="1">
    <source>
        <dbReference type="EMBL" id="KAJ1130064.1"/>
    </source>
</evidence>
<name>A0AAV7PQC1_PLEWA</name>
<dbReference type="EMBL" id="JANPWB010000011">
    <property type="protein sequence ID" value="KAJ1130064.1"/>
    <property type="molecule type" value="Genomic_DNA"/>
</dbReference>
<comment type="caution">
    <text evidence="1">The sequence shown here is derived from an EMBL/GenBank/DDBJ whole genome shotgun (WGS) entry which is preliminary data.</text>
</comment>
<reference evidence="1" key="1">
    <citation type="journal article" date="2022" name="bioRxiv">
        <title>Sequencing and chromosome-scale assembly of the giantPleurodeles waltlgenome.</title>
        <authorList>
            <person name="Brown T."/>
            <person name="Elewa A."/>
            <person name="Iarovenko S."/>
            <person name="Subramanian E."/>
            <person name="Araus A.J."/>
            <person name="Petzold A."/>
            <person name="Susuki M."/>
            <person name="Suzuki K.-i.T."/>
            <person name="Hayashi T."/>
            <person name="Toyoda A."/>
            <person name="Oliveira C."/>
            <person name="Osipova E."/>
            <person name="Leigh N.D."/>
            <person name="Simon A."/>
            <person name="Yun M.H."/>
        </authorList>
    </citation>
    <scope>NUCLEOTIDE SEQUENCE</scope>
    <source>
        <strain evidence="1">20211129_DDA</strain>
        <tissue evidence="1">Liver</tissue>
    </source>
</reference>
<protein>
    <submittedName>
        <fullName evidence="1">Uncharacterized protein</fullName>
    </submittedName>
</protein>
<proteinExistence type="predicted"/>
<gene>
    <name evidence="1" type="ORF">NDU88_008420</name>
</gene>
<sequence>MTRSARRLVAGVVAYGCSADPHEEVGARTEIVSKLTQLEDELGLLEREVILDDNKAERLQEVGMQHAELLERLPVIDYRSYMQKMHAEADKPGGTWSEPTVPLEPMTIVTAPISFRYFERKLRQEGAAAGEVSPPGGDGK</sequence>
<accession>A0AAV7PQC1</accession>
<dbReference type="AlphaFoldDB" id="A0AAV7PQC1"/>
<evidence type="ECO:0000313" key="2">
    <source>
        <dbReference type="Proteomes" id="UP001066276"/>
    </source>
</evidence>